<dbReference type="Proteomes" id="UP001142325">
    <property type="component" value="Unassembled WGS sequence"/>
</dbReference>
<feature type="chain" id="PRO_5040739541" evidence="1">
    <location>
        <begin position="23"/>
        <end position="430"/>
    </location>
</feature>
<dbReference type="PANTHER" id="PTHR43649">
    <property type="entry name" value="ARABINOSE-BINDING PROTEIN-RELATED"/>
    <property type="match status" value="1"/>
</dbReference>
<dbReference type="PANTHER" id="PTHR43649:SF11">
    <property type="entry name" value="ABC TRANSPORTER SUBSTRATE-BINDING PROTEIN YESO-RELATED"/>
    <property type="match status" value="1"/>
</dbReference>
<protein>
    <submittedName>
        <fullName evidence="2">Sugar ABC transporter substrate-binding protein</fullName>
    </submittedName>
</protein>
<evidence type="ECO:0000256" key="1">
    <source>
        <dbReference type="SAM" id="SignalP"/>
    </source>
</evidence>
<reference evidence="2" key="1">
    <citation type="journal article" date="2014" name="Int. J. Syst. Evol. Microbiol.">
        <title>Complete genome sequence of Corynebacterium casei LMG S-19264T (=DSM 44701T), isolated from a smear-ripened cheese.</title>
        <authorList>
            <consortium name="US DOE Joint Genome Institute (JGI-PGF)"/>
            <person name="Walter F."/>
            <person name="Albersmeier A."/>
            <person name="Kalinowski J."/>
            <person name="Ruckert C."/>
        </authorList>
    </citation>
    <scope>NUCLEOTIDE SEQUENCE</scope>
    <source>
        <strain evidence="2">VKM Ac-1958</strain>
    </source>
</reference>
<dbReference type="PROSITE" id="PS51257">
    <property type="entry name" value="PROKAR_LIPOPROTEIN"/>
    <property type="match status" value="1"/>
</dbReference>
<comment type="caution">
    <text evidence="2">The sequence shown here is derived from an EMBL/GenBank/DDBJ whole genome shotgun (WGS) entry which is preliminary data.</text>
</comment>
<dbReference type="RefSeq" id="WP_204938762.1">
    <property type="nucleotide sequence ID" value="NZ_BAAAUM010000001.1"/>
</dbReference>
<dbReference type="Gene3D" id="3.40.190.10">
    <property type="entry name" value="Periplasmic binding protein-like II"/>
    <property type="match status" value="2"/>
</dbReference>
<dbReference type="Pfam" id="PF13416">
    <property type="entry name" value="SBP_bac_8"/>
    <property type="match status" value="1"/>
</dbReference>
<dbReference type="InterPro" id="IPR050490">
    <property type="entry name" value="Bact_solute-bd_prot1"/>
</dbReference>
<feature type="signal peptide" evidence="1">
    <location>
        <begin position="1"/>
        <end position="22"/>
    </location>
</feature>
<dbReference type="InterPro" id="IPR006059">
    <property type="entry name" value="SBP"/>
</dbReference>
<accession>A0A9W6HRK3</accession>
<dbReference type="AlphaFoldDB" id="A0A9W6HRK3"/>
<dbReference type="CDD" id="cd13585">
    <property type="entry name" value="PBP2_TMBP_like"/>
    <property type="match status" value="1"/>
</dbReference>
<keyword evidence="1" id="KW-0732">Signal</keyword>
<sequence length="430" mass="44828">MKRTARLSIALAGVTAVSLALAGCAGGSTPATEEGGDVTLRFAWWGSDARHTATQAAIDAFEEANPGITVEAEFGDWGGYWDRLATQTAGGNAPDVMQMSDAYLAEYAGRGVLLPLDDRAEIDFSGLDAGGVASGEVDGKLYALQAGANFPAVLANPALFEAAGIEMPDDSTWSWEDYVQVAADLTKAGVGAVGTDSIIGDPVTNAWLLQHGDSLFTADGKVGFDKDGLTGFFELVSELSTSGAAPAASVITEQMVLSPDQWGIATGKSAMGFAWSNLLTTIEGSLGSELDLLRMPTDSKESGLYLRGAMYYAISAGTKHPVESAKLIDFLLNDEAAADELLAERGLPLNTSIREYIADKVSDPEQRLIAFTVDNADALGTAPSVPAVGGGTYDQVIQRGISDVLFGTLSPKEASERVHTELSDLLTAAG</sequence>
<evidence type="ECO:0000313" key="3">
    <source>
        <dbReference type="Proteomes" id="UP001142325"/>
    </source>
</evidence>
<proteinExistence type="predicted"/>
<evidence type="ECO:0000313" key="2">
    <source>
        <dbReference type="EMBL" id="GLK01105.1"/>
    </source>
</evidence>
<dbReference type="SUPFAM" id="SSF53850">
    <property type="entry name" value="Periplasmic binding protein-like II"/>
    <property type="match status" value="1"/>
</dbReference>
<dbReference type="EMBL" id="BSET01000001">
    <property type="protein sequence ID" value="GLK01105.1"/>
    <property type="molecule type" value="Genomic_DNA"/>
</dbReference>
<keyword evidence="3" id="KW-1185">Reference proteome</keyword>
<name>A0A9W6HRK3_9MICO</name>
<gene>
    <name evidence="2" type="ORF">GCM10017596_08200</name>
</gene>
<reference evidence="2" key="2">
    <citation type="submission" date="2023-01" db="EMBL/GenBank/DDBJ databases">
        <authorList>
            <person name="Sun Q."/>
            <person name="Evtushenko L."/>
        </authorList>
    </citation>
    <scope>NUCLEOTIDE SEQUENCE</scope>
    <source>
        <strain evidence="2">VKM Ac-1958</strain>
    </source>
</reference>
<organism evidence="2 3">
    <name type="scientific">Microbacterium keratanolyticum</name>
    <dbReference type="NCBI Taxonomy" id="67574"/>
    <lineage>
        <taxon>Bacteria</taxon>
        <taxon>Bacillati</taxon>
        <taxon>Actinomycetota</taxon>
        <taxon>Actinomycetes</taxon>
        <taxon>Micrococcales</taxon>
        <taxon>Microbacteriaceae</taxon>
        <taxon>Microbacterium</taxon>
    </lineage>
</organism>